<dbReference type="GO" id="GO:0007034">
    <property type="term" value="P:vacuolar transport"/>
    <property type="evidence" value="ECO:0007669"/>
    <property type="project" value="InterPro"/>
</dbReference>
<organism evidence="2 3">
    <name type="scientific">Rhizophlyctis rosea</name>
    <dbReference type="NCBI Taxonomy" id="64517"/>
    <lineage>
        <taxon>Eukaryota</taxon>
        <taxon>Fungi</taxon>
        <taxon>Fungi incertae sedis</taxon>
        <taxon>Chytridiomycota</taxon>
        <taxon>Chytridiomycota incertae sedis</taxon>
        <taxon>Chytridiomycetes</taxon>
        <taxon>Rhizophlyctidales</taxon>
        <taxon>Rhizophlyctidaceae</taxon>
        <taxon>Rhizophlyctis</taxon>
    </lineage>
</organism>
<dbReference type="Pfam" id="PF03357">
    <property type="entry name" value="Snf7"/>
    <property type="match status" value="1"/>
</dbReference>
<accession>A0AAD5SAS4</accession>
<dbReference type="PANTHER" id="PTHR10476">
    <property type="entry name" value="CHARGED MULTIVESICULAR BODY PROTEIN"/>
    <property type="match status" value="1"/>
</dbReference>
<feature type="region of interest" description="Disordered" evidence="1">
    <location>
        <begin position="191"/>
        <end position="228"/>
    </location>
</feature>
<dbReference type="Gene3D" id="6.10.140.1230">
    <property type="match status" value="1"/>
</dbReference>
<sequence>MASLFKAPPTPREQMRQQQRALRGEVRSLQRDKTDLERQEKQIEAEIKKAAKANNMAQAKLLAKQLIRLRKQKEKNMTVQSQINGIGYRTQAIQSQVAMGKAMSGATKVISLVMKKQHPYAMVGANKQMDLMKMQKQMQDFAEQNAQMDMKEEMMNDAIDNVMDEDEDEEEGENIMNAVLDEIGISVGQSLADAPRTALPSAKGKARESNKSEEDELQARLDSLLKGA</sequence>
<comment type="caution">
    <text evidence="2">The sequence shown here is derived from an EMBL/GenBank/DDBJ whole genome shotgun (WGS) entry which is preliminary data.</text>
</comment>
<keyword evidence="3" id="KW-1185">Reference proteome</keyword>
<dbReference type="Proteomes" id="UP001212841">
    <property type="component" value="Unassembled WGS sequence"/>
</dbReference>
<reference evidence="2" key="1">
    <citation type="submission" date="2020-05" db="EMBL/GenBank/DDBJ databases">
        <title>Phylogenomic resolution of chytrid fungi.</title>
        <authorList>
            <person name="Stajich J.E."/>
            <person name="Amses K."/>
            <person name="Simmons R."/>
            <person name="Seto K."/>
            <person name="Myers J."/>
            <person name="Bonds A."/>
            <person name="Quandt C.A."/>
            <person name="Barry K."/>
            <person name="Liu P."/>
            <person name="Grigoriev I."/>
            <person name="Longcore J.E."/>
            <person name="James T.Y."/>
        </authorList>
    </citation>
    <scope>NUCLEOTIDE SEQUENCE</scope>
    <source>
        <strain evidence="2">JEL0318</strain>
    </source>
</reference>
<dbReference type="EMBL" id="JADGJD010000683">
    <property type="protein sequence ID" value="KAJ3049177.1"/>
    <property type="molecule type" value="Genomic_DNA"/>
</dbReference>
<evidence type="ECO:0000313" key="2">
    <source>
        <dbReference type="EMBL" id="KAJ3049177.1"/>
    </source>
</evidence>
<dbReference type="AlphaFoldDB" id="A0AAD5SAS4"/>
<feature type="compositionally biased region" description="Basic and acidic residues" evidence="1">
    <location>
        <begin position="22"/>
        <end position="38"/>
    </location>
</feature>
<evidence type="ECO:0000313" key="3">
    <source>
        <dbReference type="Proteomes" id="UP001212841"/>
    </source>
</evidence>
<feature type="region of interest" description="Disordered" evidence="1">
    <location>
        <begin position="1"/>
        <end position="38"/>
    </location>
</feature>
<proteinExistence type="predicted"/>
<gene>
    <name evidence="2" type="ORF">HK097_009801</name>
</gene>
<protein>
    <submittedName>
        <fullName evidence="2">Uncharacterized protein</fullName>
    </submittedName>
</protein>
<name>A0AAD5SAS4_9FUNG</name>
<evidence type="ECO:0000256" key="1">
    <source>
        <dbReference type="SAM" id="MobiDB-lite"/>
    </source>
</evidence>
<dbReference type="InterPro" id="IPR005024">
    <property type="entry name" value="Snf7_fam"/>
</dbReference>